<keyword evidence="6 9" id="KW-0326">Glycosidase</keyword>
<sequence>MAFKSIDIFALSFLLLLASTVSQATVFDLNTYGAKPNADITQVHYNLHIYIYIHYSYKKFQCIYTMHNVSVQALANAWKDVCAATSPSKLVIPSGTYTLTEAKLLGPCKAPIEVQIQGTLQAPAVMTKASDNWVVIERLDGFTLSGGIFDGQGKSSYGKHCAKTDYCGKLPINIRYNFITNSIIRGITSLDSKQFHMNVLGCNNVTFDHVTVTAPEDSPNTDGIHIGRSTGINITDSNIKTGDDCISLGDGAKQITVVKTTCGPGHGISVGSLGKYPNEEPVEGVFIRNCTLTNTQNGVRIKTWPDSHEGTASDMHFEDIIMNNVGNPILIDQEYCPWNQCKLSVPSKVKLSKVSFKKITGTSSTPVAVKLVCSGGVPCENVEVADVNLAYSGPLGPVTSVCKNVKPILSGTQTPSTCATAAA</sequence>
<keyword evidence="4" id="KW-0964">Secreted</keyword>
<comment type="subcellular location">
    <subcellularLocation>
        <location evidence="1">Secreted</location>
        <location evidence="1">Cell wall</location>
    </subcellularLocation>
</comment>
<dbReference type="PANTHER" id="PTHR31375">
    <property type="match status" value="1"/>
</dbReference>
<keyword evidence="3" id="KW-0134">Cell wall</keyword>
<evidence type="ECO:0000256" key="2">
    <source>
        <dbReference type="ARBA" id="ARBA00008834"/>
    </source>
</evidence>
<evidence type="ECO:0000256" key="1">
    <source>
        <dbReference type="ARBA" id="ARBA00004191"/>
    </source>
</evidence>
<dbReference type="Gene3D" id="2.160.20.10">
    <property type="entry name" value="Single-stranded right-handed beta-helix, Pectin lyase-like"/>
    <property type="match status" value="1"/>
</dbReference>
<dbReference type="Proteomes" id="UP000813462">
    <property type="component" value="Unassembled WGS sequence"/>
</dbReference>
<feature type="chain" id="PRO_5037938589" description="Exopolygalacturonase-like" evidence="10">
    <location>
        <begin position="25"/>
        <end position="423"/>
    </location>
</feature>
<dbReference type="InterPro" id="IPR011050">
    <property type="entry name" value="Pectin_lyase_fold/virulence"/>
</dbReference>
<dbReference type="SMART" id="SM00710">
    <property type="entry name" value="PbH1"/>
    <property type="match status" value="4"/>
</dbReference>
<comment type="similarity">
    <text evidence="2 9">Belongs to the glycosyl hydrolase 28 family.</text>
</comment>
<dbReference type="EMBL" id="JAEACU010000004">
    <property type="protein sequence ID" value="KAH7533448.1"/>
    <property type="molecule type" value="Genomic_DNA"/>
</dbReference>
<dbReference type="GO" id="GO:0005975">
    <property type="term" value="P:carbohydrate metabolic process"/>
    <property type="evidence" value="ECO:0007669"/>
    <property type="project" value="InterPro"/>
</dbReference>
<accession>A0A978VK29</accession>
<dbReference type="SUPFAM" id="SSF51126">
    <property type="entry name" value="Pectin lyase-like"/>
    <property type="match status" value="1"/>
</dbReference>
<dbReference type="AlphaFoldDB" id="A0A978VK29"/>
<keyword evidence="7" id="KW-0961">Cell wall biogenesis/degradation</keyword>
<dbReference type="InterPro" id="IPR006626">
    <property type="entry name" value="PbH1"/>
</dbReference>
<keyword evidence="10" id="KW-0732">Signal</keyword>
<evidence type="ECO:0000256" key="9">
    <source>
        <dbReference type="RuleBase" id="RU361169"/>
    </source>
</evidence>
<dbReference type="InterPro" id="IPR012334">
    <property type="entry name" value="Pectin_lyas_fold"/>
</dbReference>
<protein>
    <recommendedName>
        <fullName evidence="13">Exopolygalacturonase-like</fullName>
    </recommendedName>
</protein>
<evidence type="ECO:0000256" key="8">
    <source>
        <dbReference type="PROSITE-ProRule" id="PRU10052"/>
    </source>
</evidence>
<dbReference type="GO" id="GO:0004650">
    <property type="term" value="F:polygalacturonase activity"/>
    <property type="evidence" value="ECO:0007669"/>
    <property type="project" value="InterPro"/>
</dbReference>
<evidence type="ECO:0000256" key="6">
    <source>
        <dbReference type="ARBA" id="ARBA00023295"/>
    </source>
</evidence>
<evidence type="ECO:0000256" key="5">
    <source>
        <dbReference type="ARBA" id="ARBA00022801"/>
    </source>
</evidence>
<reference evidence="11" key="1">
    <citation type="journal article" date="2021" name="Front. Plant Sci.">
        <title>Chromosome-Scale Genome Assembly for Chinese Sour Jujube and Insights Into Its Genome Evolution and Domestication Signature.</title>
        <authorList>
            <person name="Shen L.-Y."/>
            <person name="Luo H."/>
            <person name="Wang X.-L."/>
            <person name="Wang X.-M."/>
            <person name="Qiu X.-J."/>
            <person name="Liu H."/>
            <person name="Zhou S.-S."/>
            <person name="Jia K.-H."/>
            <person name="Nie S."/>
            <person name="Bao Y.-T."/>
            <person name="Zhang R.-G."/>
            <person name="Yun Q.-Z."/>
            <person name="Chai Y.-H."/>
            <person name="Lu J.-Y."/>
            <person name="Li Y."/>
            <person name="Zhao S.-W."/>
            <person name="Mao J.-F."/>
            <person name="Jia S.-G."/>
            <person name="Mao Y.-M."/>
        </authorList>
    </citation>
    <scope>NUCLEOTIDE SEQUENCE</scope>
    <source>
        <strain evidence="11">AT0</strain>
        <tissue evidence="11">Leaf</tissue>
    </source>
</reference>
<gene>
    <name evidence="11" type="ORF">FEM48_Zijuj04G0131600</name>
</gene>
<dbReference type="GO" id="GO:0071555">
    <property type="term" value="P:cell wall organization"/>
    <property type="evidence" value="ECO:0007669"/>
    <property type="project" value="UniProtKB-KW"/>
</dbReference>
<dbReference type="FunFam" id="2.160.20.10:FF:000004">
    <property type="entry name" value="Pectin lyase-like superfamily protein"/>
    <property type="match status" value="1"/>
</dbReference>
<evidence type="ECO:0000313" key="12">
    <source>
        <dbReference type="Proteomes" id="UP000813462"/>
    </source>
</evidence>
<evidence type="ECO:0000256" key="10">
    <source>
        <dbReference type="SAM" id="SignalP"/>
    </source>
</evidence>
<evidence type="ECO:0000256" key="7">
    <source>
        <dbReference type="ARBA" id="ARBA00023316"/>
    </source>
</evidence>
<proteinExistence type="inferred from homology"/>
<evidence type="ECO:0000313" key="11">
    <source>
        <dbReference type="EMBL" id="KAH7533448.1"/>
    </source>
</evidence>
<dbReference type="PROSITE" id="PS00502">
    <property type="entry name" value="POLYGALACTURONASE"/>
    <property type="match status" value="1"/>
</dbReference>
<name>A0A978VK29_ZIZJJ</name>
<dbReference type="Pfam" id="PF00295">
    <property type="entry name" value="Glyco_hydro_28"/>
    <property type="match status" value="1"/>
</dbReference>
<comment type="caution">
    <text evidence="11">The sequence shown here is derived from an EMBL/GenBank/DDBJ whole genome shotgun (WGS) entry which is preliminary data.</text>
</comment>
<dbReference type="InterPro" id="IPR000743">
    <property type="entry name" value="Glyco_hydro_28"/>
</dbReference>
<feature type="active site" evidence="8">
    <location>
        <position position="266"/>
    </location>
</feature>
<feature type="signal peptide" evidence="10">
    <location>
        <begin position="1"/>
        <end position="24"/>
    </location>
</feature>
<evidence type="ECO:0000256" key="3">
    <source>
        <dbReference type="ARBA" id="ARBA00022512"/>
    </source>
</evidence>
<keyword evidence="5 9" id="KW-0378">Hydrolase</keyword>
<evidence type="ECO:0000256" key="4">
    <source>
        <dbReference type="ARBA" id="ARBA00022525"/>
    </source>
</evidence>
<evidence type="ECO:0008006" key="13">
    <source>
        <dbReference type="Google" id="ProtNLM"/>
    </source>
</evidence>
<organism evidence="11 12">
    <name type="scientific">Ziziphus jujuba var. spinosa</name>
    <dbReference type="NCBI Taxonomy" id="714518"/>
    <lineage>
        <taxon>Eukaryota</taxon>
        <taxon>Viridiplantae</taxon>
        <taxon>Streptophyta</taxon>
        <taxon>Embryophyta</taxon>
        <taxon>Tracheophyta</taxon>
        <taxon>Spermatophyta</taxon>
        <taxon>Magnoliopsida</taxon>
        <taxon>eudicotyledons</taxon>
        <taxon>Gunneridae</taxon>
        <taxon>Pentapetalae</taxon>
        <taxon>rosids</taxon>
        <taxon>fabids</taxon>
        <taxon>Rosales</taxon>
        <taxon>Rhamnaceae</taxon>
        <taxon>Paliureae</taxon>
        <taxon>Ziziphus</taxon>
    </lineage>
</organism>